<keyword evidence="4" id="KW-1185">Reference proteome</keyword>
<gene>
    <name evidence="3" type="ORF">EDC26_104215</name>
</gene>
<keyword evidence="1" id="KW-0472">Membrane</keyword>
<reference evidence="3 4" key="1">
    <citation type="submission" date="2019-03" db="EMBL/GenBank/DDBJ databases">
        <title>Genomic Encyclopedia of Type Strains, Phase IV (KMG-IV): sequencing the most valuable type-strain genomes for metagenomic binning, comparative biology and taxonomic classification.</title>
        <authorList>
            <person name="Goeker M."/>
        </authorList>
    </citation>
    <scope>NUCLEOTIDE SEQUENCE [LARGE SCALE GENOMIC DNA]</scope>
    <source>
        <strain evidence="3 4">DSM 24591</strain>
    </source>
</reference>
<dbReference type="InterPro" id="IPR051599">
    <property type="entry name" value="Cell_Envelope_Assoc"/>
</dbReference>
<name>A0A4R3MC63_9BURK</name>
<proteinExistence type="predicted"/>
<evidence type="ECO:0000259" key="2">
    <source>
        <dbReference type="Pfam" id="PF02698"/>
    </source>
</evidence>
<dbReference type="EMBL" id="SMAJ01000004">
    <property type="protein sequence ID" value="TCT09055.1"/>
    <property type="molecule type" value="Genomic_DNA"/>
</dbReference>
<dbReference type="Gene3D" id="3.40.50.620">
    <property type="entry name" value="HUPs"/>
    <property type="match status" value="1"/>
</dbReference>
<evidence type="ECO:0000313" key="4">
    <source>
        <dbReference type="Proteomes" id="UP000295525"/>
    </source>
</evidence>
<organism evidence="3 4">
    <name type="scientific">Paralcaligenes ureilyticus</name>
    <dbReference type="NCBI Taxonomy" id="627131"/>
    <lineage>
        <taxon>Bacteria</taxon>
        <taxon>Pseudomonadati</taxon>
        <taxon>Pseudomonadota</taxon>
        <taxon>Betaproteobacteria</taxon>
        <taxon>Burkholderiales</taxon>
        <taxon>Alcaligenaceae</taxon>
        <taxon>Paralcaligenes</taxon>
    </lineage>
</organism>
<dbReference type="GO" id="GO:0000270">
    <property type="term" value="P:peptidoglycan metabolic process"/>
    <property type="evidence" value="ECO:0007669"/>
    <property type="project" value="TreeGrafter"/>
</dbReference>
<protein>
    <submittedName>
        <fullName evidence="3">Uncharacterized SAM-binding protein YcdF (DUF218 family)</fullName>
    </submittedName>
</protein>
<feature type="domain" description="DUF218" evidence="2">
    <location>
        <begin position="80"/>
        <end position="241"/>
    </location>
</feature>
<comment type="caution">
    <text evidence="3">The sequence shown here is derived from an EMBL/GenBank/DDBJ whole genome shotgun (WGS) entry which is preliminary data.</text>
</comment>
<feature type="transmembrane region" description="Helical" evidence="1">
    <location>
        <begin position="12"/>
        <end position="29"/>
    </location>
</feature>
<dbReference type="InterPro" id="IPR014729">
    <property type="entry name" value="Rossmann-like_a/b/a_fold"/>
</dbReference>
<keyword evidence="1" id="KW-1133">Transmembrane helix</keyword>
<evidence type="ECO:0000313" key="3">
    <source>
        <dbReference type="EMBL" id="TCT09055.1"/>
    </source>
</evidence>
<dbReference type="GO" id="GO:0043164">
    <property type="term" value="P:Gram-negative-bacterium-type cell wall biogenesis"/>
    <property type="evidence" value="ECO:0007669"/>
    <property type="project" value="TreeGrafter"/>
</dbReference>
<dbReference type="PANTHER" id="PTHR30336:SF4">
    <property type="entry name" value="ENVELOPE BIOGENESIS FACTOR ELYC"/>
    <property type="match status" value="1"/>
</dbReference>
<dbReference type="InterPro" id="IPR003848">
    <property type="entry name" value="DUF218"/>
</dbReference>
<keyword evidence="1" id="KW-0812">Transmembrane</keyword>
<feature type="transmembrane region" description="Helical" evidence="1">
    <location>
        <begin position="41"/>
        <end position="58"/>
    </location>
</feature>
<dbReference type="GO" id="GO:0005886">
    <property type="term" value="C:plasma membrane"/>
    <property type="evidence" value="ECO:0007669"/>
    <property type="project" value="TreeGrafter"/>
</dbReference>
<accession>A0A4R3MC63</accession>
<dbReference type="PANTHER" id="PTHR30336">
    <property type="entry name" value="INNER MEMBRANE PROTEIN, PROBABLE PERMEASE"/>
    <property type="match status" value="1"/>
</dbReference>
<evidence type="ECO:0000256" key="1">
    <source>
        <dbReference type="SAM" id="Phobius"/>
    </source>
</evidence>
<dbReference type="RefSeq" id="WP_132581231.1">
    <property type="nucleotide sequence ID" value="NZ_SMAJ01000004.1"/>
</dbReference>
<dbReference type="AlphaFoldDB" id="A0A4R3MC63"/>
<dbReference type="Proteomes" id="UP000295525">
    <property type="component" value="Unassembled WGS sequence"/>
</dbReference>
<dbReference type="OrthoDB" id="9809813at2"/>
<dbReference type="CDD" id="cd06259">
    <property type="entry name" value="YdcF-like"/>
    <property type="match status" value="1"/>
</dbReference>
<dbReference type="Pfam" id="PF02698">
    <property type="entry name" value="DUF218"/>
    <property type="match status" value="1"/>
</dbReference>
<sequence>MSLILTKVISQALLLPLNFLILLVISYFLLKGKYKKSGQMLFALSIAALSVLSMPVVSDKLVQSLEIYPAIQGSETHGAQAMVVLGGGINLDQPEYQASSLSPEGLQRVTYAAYLYQKTHLPILVTGGSPFGGEAEADVMQRELTQIFNVPVKWVESKSDNTMQNAQMSWGLVHKEGITQILLITHAWHMRRAKTSFERAGFTVIPAPTVFQNVPRNSVLKFIPQARALNKSNIALHEWIGIAWYKLSGS</sequence>